<dbReference type="Gene3D" id="3.40.720.10">
    <property type="entry name" value="Alkaline Phosphatase, subunit A"/>
    <property type="match status" value="1"/>
</dbReference>
<evidence type="ECO:0000256" key="1">
    <source>
        <dbReference type="ARBA" id="ARBA00004651"/>
    </source>
</evidence>
<dbReference type="Proteomes" id="UP001200022">
    <property type="component" value="Unassembled WGS sequence"/>
</dbReference>
<dbReference type="Pfam" id="PF00884">
    <property type="entry name" value="Sulfatase"/>
    <property type="match status" value="1"/>
</dbReference>
<keyword evidence="6 7" id="KW-0472">Membrane</keyword>
<feature type="transmembrane region" description="Helical" evidence="7">
    <location>
        <begin position="7"/>
        <end position="27"/>
    </location>
</feature>
<feature type="transmembrane region" description="Helical" evidence="7">
    <location>
        <begin position="59"/>
        <end position="78"/>
    </location>
</feature>
<evidence type="ECO:0000256" key="6">
    <source>
        <dbReference type="ARBA" id="ARBA00023136"/>
    </source>
</evidence>
<dbReference type="InterPro" id="IPR040423">
    <property type="entry name" value="PEA_transferase"/>
</dbReference>
<dbReference type="PANTHER" id="PTHR30443">
    <property type="entry name" value="INNER MEMBRANE PROTEIN"/>
    <property type="match status" value="1"/>
</dbReference>
<dbReference type="PANTHER" id="PTHR30443:SF2">
    <property type="entry name" value="PHOSPHOETHANOLAMINE TRANSFERASE EPTC"/>
    <property type="match status" value="1"/>
</dbReference>
<evidence type="ECO:0000313" key="10">
    <source>
        <dbReference type="Proteomes" id="UP001200022"/>
    </source>
</evidence>
<protein>
    <submittedName>
        <fullName evidence="9">Phosphoethanolamine transferase</fullName>
    </submittedName>
</protein>
<dbReference type="InterPro" id="IPR058130">
    <property type="entry name" value="PEA_transf_C"/>
</dbReference>
<keyword evidence="10" id="KW-1185">Reference proteome</keyword>
<dbReference type="SUPFAM" id="SSF53649">
    <property type="entry name" value="Alkaline phosphatase-like"/>
    <property type="match status" value="1"/>
</dbReference>
<dbReference type="InterPro" id="IPR000917">
    <property type="entry name" value="Sulfatase_N"/>
</dbReference>
<feature type="transmembrane region" description="Helical" evidence="7">
    <location>
        <begin position="90"/>
        <end position="110"/>
    </location>
</feature>
<proteinExistence type="predicted"/>
<dbReference type="GO" id="GO:0016740">
    <property type="term" value="F:transferase activity"/>
    <property type="evidence" value="ECO:0007669"/>
    <property type="project" value="UniProtKB-KW"/>
</dbReference>
<gene>
    <name evidence="9" type="ORF">L3X39_07230</name>
</gene>
<reference evidence="9 10" key="1">
    <citation type="submission" date="2022-01" db="EMBL/GenBank/DDBJ databases">
        <title>Draft genome sequence of Sabulilitoribacter multivorans KCTC 32326.</title>
        <authorList>
            <person name="Oh J.-S."/>
        </authorList>
    </citation>
    <scope>NUCLEOTIDE SEQUENCE [LARGE SCALE GENOMIC DNA]</scope>
    <source>
        <strain evidence="9 10">M-M16</strain>
    </source>
</reference>
<keyword evidence="5 7" id="KW-1133">Transmembrane helix</keyword>
<evidence type="ECO:0000259" key="8">
    <source>
        <dbReference type="Pfam" id="PF00884"/>
    </source>
</evidence>
<evidence type="ECO:0000256" key="3">
    <source>
        <dbReference type="ARBA" id="ARBA00022679"/>
    </source>
</evidence>
<comment type="subcellular location">
    <subcellularLocation>
        <location evidence="1">Cell membrane</location>
        <topology evidence="1">Multi-pass membrane protein</topology>
    </subcellularLocation>
</comment>
<dbReference type="CDD" id="cd16017">
    <property type="entry name" value="LptA"/>
    <property type="match status" value="1"/>
</dbReference>
<evidence type="ECO:0000256" key="4">
    <source>
        <dbReference type="ARBA" id="ARBA00022692"/>
    </source>
</evidence>
<organism evidence="9 10">
    <name type="scientific">Flaviramulus multivorans</name>
    <dbReference type="NCBI Taxonomy" id="1304750"/>
    <lineage>
        <taxon>Bacteria</taxon>
        <taxon>Pseudomonadati</taxon>
        <taxon>Bacteroidota</taxon>
        <taxon>Flavobacteriia</taxon>
        <taxon>Flavobacteriales</taxon>
        <taxon>Flavobacteriaceae</taxon>
        <taxon>Flaviramulus</taxon>
    </lineage>
</organism>
<evidence type="ECO:0000256" key="7">
    <source>
        <dbReference type="SAM" id="Phobius"/>
    </source>
</evidence>
<evidence type="ECO:0000313" key="9">
    <source>
        <dbReference type="EMBL" id="MCF7560425.1"/>
    </source>
</evidence>
<name>A0ABS9IJ41_9FLAO</name>
<evidence type="ECO:0000256" key="2">
    <source>
        <dbReference type="ARBA" id="ARBA00022475"/>
    </source>
</evidence>
<keyword evidence="3 9" id="KW-0808">Transferase</keyword>
<sequence>MKKYYLSTSFIIFSFVIFLETAFYYLFKTIFTESAIFIAFDTNSKETKEFIGFYIDRPIIFSGVVMLILTLLALYKLNKHSFQFQPIGRKIALLVLSIVVVLKFSGLIIYNLPYMVVRSAVLYYVESKKLAEYAINKNGDFTFVQRTFDEDEDEIYVIIIGESTARSHLGIYNYYRNTTPLLDEIKNDLLIYNKVISPDTYTIASLTKALTLGNYENPDGKFDGSIIQLLNQAGFQTYWISAQKPLGANDSHITKIGMGANESYFMNIKNAKEETVFDEVLVEKMNEVLSGKANKKVVFLHTLGTHMNYKNRYPESFKFFNDVPETKFNDKHIYDQINAYDNAVRYTDYIINKVIESIKNTNTVSCVLYFSDHGEEVYDDIEFAGHYRDRVQTKNVYEIPLILWQSENYKNKRVISSLNLDTKYMIDDLFHSMADLFCIKSNEVDSSRSIFSEYFKERKRIVFDTVNYDIYFKD</sequence>
<evidence type="ECO:0000256" key="5">
    <source>
        <dbReference type="ARBA" id="ARBA00022989"/>
    </source>
</evidence>
<accession>A0ABS9IJ41</accession>
<keyword evidence="2" id="KW-1003">Cell membrane</keyword>
<keyword evidence="4 7" id="KW-0812">Transmembrane</keyword>
<dbReference type="EMBL" id="JAKKDV010000002">
    <property type="protein sequence ID" value="MCF7560425.1"/>
    <property type="molecule type" value="Genomic_DNA"/>
</dbReference>
<dbReference type="InterPro" id="IPR017850">
    <property type="entry name" value="Alkaline_phosphatase_core_sf"/>
</dbReference>
<feature type="domain" description="Sulfatase N-terminal" evidence="8">
    <location>
        <begin position="156"/>
        <end position="437"/>
    </location>
</feature>
<comment type="caution">
    <text evidence="9">The sequence shown here is derived from an EMBL/GenBank/DDBJ whole genome shotgun (WGS) entry which is preliminary data.</text>
</comment>